<reference evidence="3" key="1">
    <citation type="submission" date="2016-10" db="EMBL/GenBank/DDBJ databases">
        <authorList>
            <person name="Varghese N."/>
            <person name="Submissions S."/>
        </authorList>
    </citation>
    <scope>NUCLEOTIDE SEQUENCE [LARGE SCALE GENOMIC DNA]</scope>
    <source>
        <strain evidence="3">DSM 21580</strain>
    </source>
</reference>
<dbReference type="Proteomes" id="UP000236738">
    <property type="component" value="Unassembled WGS sequence"/>
</dbReference>
<feature type="domain" description="Phage head morphogenesis" evidence="1">
    <location>
        <begin position="121"/>
        <end position="210"/>
    </location>
</feature>
<gene>
    <name evidence="2" type="ORF">SAMN05421847_2176</name>
</gene>
<evidence type="ECO:0000313" key="2">
    <source>
        <dbReference type="EMBL" id="SEG39207.1"/>
    </source>
</evidence>
<evidence type="ECO:0000313" key="3">
    <source>
        <dbReference type="Proteomes" id="UP000236738"/>
    </source>
</evidence>
<proteinExistence type="predicted"/>
<protein>
    <submittedName>
        <fullName evidence="2">Phage Mu protein F like protein</fullName>
    </submittedName>
</protein>
<evidence type="ECO:0000259" key="1">
    <source>
        <dbReference type="Pfam" id="PF04233"/>
    </source>
</evidence>
<keyword evidence="3" id="KW-1185">Reference proteome</keyword>
<name>A0A1H5ZU28_9FLAO</name>
<dbReference type="InterPro" id="IPR006528">
    <property type="entry name" value="Phage_head_morphogenesis_dom"/>
</dbReference>
<accession>A0A1H5ZU28</accession>
<dbReference type="AlphaFoldDB" id="A0A1H5ZU28"/>
<organism evidence="2 3">
    <name type="scientific">Halpernia humi</name>
    <dbReference type="NCBI Taxonomy" id="493375"/>
    <lineage>
        <taxon>Bacteria</taxon>
        <taxon>Pseudomonadati</taxon>
        <taxon>Bacteroidota</taxon>
        <taxon>Flavobacteriia</taxon>
        <taxon>Flavobacteriales</taxon>
        <taxon>Weeksellaceae</taxon>
        <taxon>Chryseobacterium group</taxon>
        <taxon>Halpernia</taxon>
    </lineage>
</organism>
<sequence>MRLNSLYECDCENCRSEKINLSASSKQPEFKGVLKAAENAFKHLHEKGSYSPEDLNDKPYKKLISETNKILSSAITDNEIPPEMLAKLQNDTFIFSGLKTHAQLLEASTFLMEDGKIRGFDAFANDFNKINKNYNQNYLEAEYQFAVSSSQSAGNWAAIDPEGRYNLQYRTANDDRVRADHAALQNITLDINDSFWLSYYPPNGWRCRCLAVEVLKTKYELSDSIKANEAGDRATTKLGPDGKNRSAIFRFNPGAEQKVFPPKHPYNKLKGADDVKNIIEGKPLANVKDLSSHFENFASENPEFFARGFKEIKITRAKSVNGFTDMNGMIALKPEISELSILGINNIKAGKETTFEQERALSTLHHELWHNANKPGNLFSTKDQTKTMELANEFVARKTLPEFMKKLGGKLENTELTNSRDNTGYNKMVVNYDLLIKWSEADPKKVLKSVKTTLVEDKYSEQMKGLVSAVTENSKYDIKGKNVEALINYAKKYDNETFAELLKANEKLRLDRK</sequence>
<dbReference type="Pfam" id="PF04233">
    <property type="entry name" value="Phage_Mu_F"/>
    <property type="match status" value="1"/>
</dbReference>
<dbReference type="RefSeq" id="WP_103914052.1">
    <property type="nucleotide sequence ID" value="NZ_FNUS01000005.1"/>
</dbReference>
<dbReference type="OrthoDB" id="9813502at2"/>
<dbReference type="EMBL" id="FNUS01000005">
    <property type="protein sequence ID" value="SEG39207.1"/>
    <property type="molecule type" value="Genomic_DNA"/>
</dbReference>